<evidence type="ECO:0000313" key="2">
    <source>
        <dbReference type="Proteomes" id="UP001060325"/>
    </source>
</evidence>
<sequence length="189" mass="22645">MASLYRIESFELENFYVQYREIQIRKRNIKLDHTFPHAEVREMIKEQNNMYDLIVNRVSLEFPELMKLAETYLVNDQGKKHFYIHVVKALLDWPEEGIIEVKSSFVDYCYFNDSNGMFERIHPVLKNLVQFIENLETQKKSTNRYRKSDEFKYFIVKDAVIVKQLSPKVALTKLNQFITNNESTMEGRE</sequence>
<reference evidence="1" key="1">
    <citation type="submission" date="2022-07" db="EMBL/GenBank/DDBJ databases">
        <title>Complete genome of CX2.</title>
        <authorList>
            <person name="Cao G."/>
        </authorList>
    </citation>
    <scope>NUCLEOTIDE SEQUENCE</scope>
    <source>
        <strain evidence="1">CX2</strain>
        <plasmid evidence="1">pCXA</plasmid>
    </source>
</reference>
<proteinExistence type="predicted"/>
<keyword evidence="2" id="KW-1185">Reference proteome</keyword>
<dbReference type="Proteomes" id="UP001060325">
    <property type="component" value="Plasmid pCXA"/>
</dbReference>
<geneLocation type="plasmid" evidence="1 2">
    <name>pCXA</name>
</geneLocation>
<name>A0ABY5FSV2_9BACL</name>
<accession>A0ABY5FSV2</accession>
<dbReference type="RefSeq" id="WP_255178746.1">
    <property type="nucleotide sequence ID" value="NZ_CP101463.1"/>
</dbReference>
<organism evidence="1 2">
    <name type="scientific">Exiguobacterium aurantiacum</name>
    <dbReference type="NCBI Taxonomy" id="33987"/>
    <lineage>
        <taxon>Bacteria</taxon>
        <taxon>Bacillati</taxon>
        <taxon>Bacillota</taxon>
        <taxon>Bacilli</taxon>
        <taxon>Bacillales</taxon>
        <taxon>Bacillales Family XII. Incertae Sedis</taxon>
        <taxon>Exiguobacterium</taxon>
    </lineage>
</organism>
<gene>
    <name evidence="1" type="ORF">NMQ00_16205</name>
</gene>
<protein>
    <submittedName>
        <fullName evidence="1">Uncharacterized protein</fullName>
    </submittedName>
</protein>
<keyword evidence="1" id="KW-0614">Plasmid</keyword>
<dbReference type="EMBL" id="CP101463">
    <property type="protein sequence ID" value="UTT44543.1"/>
    <property type="molecule type" value="Genomic_DNA"/>
</dbReference>
<evidence type="ECO:0000313" key="1">
    <source>
        <dbReference type="EMBL" id="UTT44543.1"/>
    </source>
</evidence>